<dbReference type="FunFam" id="3.40.50.300:FF:000494">
    <property type="entry name" value="tRNA modification GTPase MnmE"/>
    <property type="match status" value="1"/>
</dbReference>
<dbReference type="PANTHER" id="PTHR42714:SF2">
    <property type="entry name" value="TRNA MODIFICATION GTPASE GTPBP3, MITOCHONDRIAL"/>
    <property type="match status" value="1"/>
</dbReference>
<dbReference type="InterPro" id="IPR027266">
    <property type="entry name" value="TrmE/GcvT-like"/>
</dbReference>
<keyword evidence="4 10" id="KW-0479">Metal-binding</keyword>
<evidence type="ECO:0000256" key="1">
    <source>
        <dbReference type="ARBA" id="ARBA00011043"/>
    </source>
</evidence>
<name>A0AA96RKR1_9BACL</name>
<protein>
    <recommendedName>
        <fullName evidence="10">tRNA modification GTPase MnmE</fullName>
        <ecNumber evidence="10">3.6.-.-</ecNumber>
    </recommendedName>
</protein>
<keyword evidence="9 10" id="KW-0342">GTP-binding</keyword>
<feature type="binding site" evidence="10">
    <location>
        <position position="85"/>
    </location>
    <ligand>
        <name>(6S)-5-formyl-5,6,7,8-tetrahydrofolate</name>
        <dbReference type="ChEBI" id="CHEBI:57457"/>
    </ligand>
</feature>
<evidence type="ECO:0000256" key="5">
    <source>
        <dbReference type="ARBA" id="ARBA00022741"/>
    </source>
</evidence>
<dbReference type="Pfam" id="PF01926">
    <property type="entry name" value="MMR_HSR1"/>
    <property type="match status" value="1"/>
</dbReference>
<sequence>MLNDTIAAISTPLGEGGIAVIRVSGEQSISYVERIFRSKTKLSDAATHTVNYGFIVEPASSEKVEEVLVTLMKAPRSFTMEDVVEVSCHGGIVSVKKVLDLLLLQGVRLAEPGEFTKRAFLNGRIDLTQAEAVIDLIRAKSDRAFKVALKQVEGNLSKQIKQLRYELVELMAHVEVNIDYPEHDVEEMTNAYIKTKCDMVNTHIDRLLVTAEQGKILREGIETAIVGRPNVGKSSLLNELAQENRAIVTDIPGTTRDVIEEFVNIGGIPLKLLDTAGIRETSDIVEQIGVERSKTALVEADLILLVLNSNEELQLDEIALMEQLADKQTIVILNKIDLDRKLDVEQVVHYFSKERIVELSLIENKGIEDLEKAIAAIFFEGQLESSDLTYVSNVRHIALLKQAKRSLQDALDANEQYVPIDMIQIDIRAAWEQLGEIIGDSVGESLIDQIFTQFCLGK</sequence>
<dbReference type="GO" id="GO:0046872">
    <property type="term" value="F:metal ion binding"/>
    <property type="evidence" value="ECO:0007669"/>
    <property type="project" value="UniProtKB-KW"/>
</dbReference>
<feature type="binding site" evidence="10">
    <location>
        <position position="249"/>
    </location>
    <ligand>
        <name>K(+)</name>
        <dbReference type="ChEBI" id="CHEBI:29103"/>
    </ligand>
</feature>
<dbReference type="GO" id="GO:0030488">
    <property type="term" value="P:tRNA methylation"/>
    <property type="evidence" value="ECO:0007669"/>
    <property type="project" value="TreeGrafter"/>
</dbReference>
<evidence type="ECO:0000256" key="7">
    <source>
        <dbReference type="ARBA" id="ARBA00022842"/>
    </source>
</evidence>
<dbReference type="CDD" id="cd04164">
    <property type="entry name" value="trmE"/>
    <property type="match status" value="1"/>
</dbReference>
<keyword evidence="6 10" id="KW-0378">Hydrolase</keyword>
<evidence type="ECO:0000256" key="10">
    <source>
        <dbReference type="HAMAP-Rule" id="MF_00379"/>
    </source>
</evidence>
<feature type="binding site" evidence="10">
    <location>
        <position position="124"/>
    </location>
    <ligand>
        <name>(6S)-5-formyl-5,6,7,8-tetrahydrofolate</name>
        <dbReference type="ChEBI" id="CHEBI:57457"/>
    </ligand>
</feature>
<gene>
    <name evidence="10 13" type="primary">mnmE</name>
    <name evidence="10" type="synonym">trmE</name>
    <name evidence="13" type="ORF">MJB10_26600</name>
</gene>
<evidence type="ECO:0000256" key="6">
    <source>
        <dbReference type="ARBA" id="ARBA00022801"/>
    </source>
</evidence>
<feature type="binding site" evidence="10">
    <location>
        <position position="234"/>
    </location>
    <ligand>
        <name>Mg(2+)</name>
        <dbReference type="ChEBI" id="CHEBI:18420"/>
    </ligand>
</feature>
<dbReference type="GO" id="GO:0002098">
    <property type="term" value="P:tRNA wobble uridine modification"/>
    <property type="evidence" value="ECO:0007669"/>
    <property type="project" value="TreeGrafter"/>
</dbReference>
<dbReference type="KEGG" id="proo:MJB10_26600"/>
<dbReference type="CDD" id="cd14858">
    <property type="entry name" value="TrmE_N"/>
    <property type="match status" value="1"/>
</dbReference>
<proteinExistence type="inferred from homology"/>
<feature type="binding site" evidence="10">
    <location>
        <begin position="230"/>
        <end position="235"/>
    </location>
    <ligand>
        <name>GTP</name>
        <dbReference type="ChEBI" id="CHEBI:37565"/>
    </ligand>
</feature>
<dbReference type="PROSITE" id="PS51709">
    <property type="entry name" value="G_TRME"/>
    <property type="match status" value="1"/>
</dbReference>
<dbReference type="Proteomes" id="UP001304650">
    <property type="component" value="Chromosome"/>
</dbReference>
<organism evidence="13 14">
    <name type="scientific">Paenibacillus roseopurpureus</name>
    <dbReference type="NCBI Taxonomy" id="2918901"/>
    <lineage>
        <taxon>Bacteria</taxon>
        <taxon>Bacillati</taxon>
        <taxon>Bacillota</taxon>
        <taxon>Bacilli</taxon>
        <taxon>Bacillales</taxon>
        <taxon>Paenibacillaceae</taxon>
        <taxon>Paenibacillus</taxon>
    </lineage>
</organism>
<dbReference type="Gene3D" id="1.20.120.430">
    <property type="entry name" value="tRNA modification GTPase MnmE domain 2"/>
    <property type="match status" value="1"/>
</dbReference>
<dbReference type="FunFam" id="3.30.1360.120:FF:000003">
    <property type="entry name" value="tRNA modification GTPase MnmE"/>
    <property type="match status" value="1"/>
</dbReference>
<feature type="binding site" evidence="10">
    <location>
        <position position="22"/>
    </location>
    <ligand>
        <name>(6S)-5-formyl-5,6,7,8-tetrahydrofolate</name>
        <dbReference type="ChEBI" id="CHEBI:57457"/>
    </ligand>
</feature>
<dbReference type="Gene3D" id="3.40.50.300">
    <property type="entry name" value="P-loop containing nucleotide triphosphate hydrolases"/>
    <property type="match status" value="1"/>
</dbReference>
<evidence type="ECO:0000256" key="4">
    <source>
        <dbReference type="ARBA" id="ARBA00022723"/>
    </source>
</evidence>
<dbReference type="RefSeq" id="WP_314800276.1">
    <property type="nucleotide sequence ID" value="NZ_CP130319.1"/>
</dbReference>
<dbReference type="InterPro" id="IPR027417">
    <property type="entry name" value="P-loop_NTPase"/>
</dbReference>
<keyword evidence="7 10" id="KW-0460">Magnesium</keyword>
<evidence type="ECO:0000256" key="2">
    <source>
        <dbReference type="ARBA" id="ARBA00022490"/>
    </source>
</evidence>
<dbReference type="Pfam" id="PF10396">
    <property type="entry name" value="TrmE_N"/>
    <property type="match status" value="1"/>
</dbReference>
<reference evidence="13" key="1">
    <citation type="submission" date="2022-02" db="EMBL/GenBank/DDBJ databases">
        <title>Paenibacillus sp. MBLB1832 Whole Genome Shotgun Sequencing.</title>
        <authorList>
            <person name="Hwang C.Y."/>
            <person name="Cho E.-S."/>
            <person name="Seo M.-J."/>
        </authorList>
    </citation>
    <scope>NUCLEOTIDE SEQUENCE</scope>
    <source>
        <strain evidence="13">MBLB1832</strain>
    </source>
</reference>
<dbReference type="InterPro" id="IPR005225">
    <property type="entry name" value="Small_GTP-bd"/>
</dbReference>
<dbReference type="NCBIfam" id="TIGR00231">
    <property type="entry name" value="small_GTP"/>
    <property type="match status" value="1"/>
</dbReference>
<dbReference type="InterPro" id="IPR025867">
    <property type="entry name" value="MnmE_helical"/>
</dbReference>
<evidence type="ECO:0000256" key="8">
    <source>
        <dbReference type="ARBA" id="ARBA00022958"/>
    </source>
</evidence>
<dbReference type="InterPro" id="IPR031168">
    <property type="entry name" value="G_TrmE"/>
</dbReference>
<comment type="function">
    <text evidence="10">Exhibits a very high intrinsic GTPase hydrolysis rate. Involved in the addition of a carboxymethylaminomethyl (cmnm) group at the wobble position (U34) of certain tRNAs, forming tRNA-cmnm(5)s(2)U34.</text>
</comment>
<comment type="similarity">
    <text evidence="1 10 11">Belongs to the TRAFAC class TrmE-Era-EngA-EngB-Septin-like GTPase superfamily. TrmE GTPase family.</text>
</comment>
<evidence type="ECO:0000313" key="13">
    <source>
        <dbReference type="EMBL" id="WNR44586.1"/>
    </source>
</evidence>
<keyword evidence="3 10" id="KW-0819">tRNA processing</keyword>
<dbReference type="InterPro" id="IPR006073">
    <property type="entry name" value="GTP-bd"/>
</dbReference>
<dbReference type="SUPFAM" id="SSF52540">
    <property type="entry name" value="P-loop containing nucleoside triphosphate hydrolases"/>
    <property type="match status" value="1"/>
</dbReference>
<feature type="binding site" evidence="10">
    <location>
        <begin position="274"/>
        <end position="277"/>
    </location>
    <ligand>
        <name>GTP</name>
        <dbReference type="ChEBI" id="CHEBI:37565"/>
    </ligand>
</feature>
<keyword evidence="2 10" id="KW-0963">Cytoplasm</keyword>
<keyword evidence="14" id="KW-1185">Reference proteome</keyword>
<accession>A0AA96RKR1</accession>
<comment type="subcellular location">
    <subcellularLocation>
        <location evidence="10">Cytoplasm</location>
    </subcellularLocation>
</comment>
<evidence type="ECO:0000256" key="3">
    <source>
        <dbReference type="ARBA" id="ARBA00022694"/>
    </source>
</evidence>
<dbReference type="SUPFAM" id="SSF116878">
    <property type="entry name" value="TrmE connector domain"/>
    <property type="match status" value="1"/>
</dbReference>
<dbReference type="EMBL" id="CP130319">
    <property type="protein sequence ID" value="WNR44586.1"/>
    <property type="molecule type" value="Genomic_DNA"/>
</dbReference>
<feature type="binding site" evidence="10">
    <location>
        <position position="458"/>
    </location>
    <ligand>
        <name>(6S)-5-formyl-5,6,7,8-tetrahydrofolate</name>
        <dbReference type="ChEBI" id="CHEBI:57457"/>
    </ligand>
</feature>
<dbReference type="EC" id="3.6.-.-" evidence="10"/>
<dbReference type="HAMAP" id="MF_00379">
    <property type="entry name" value="GTPase_MnmE"/>
    <property type="match status" value="1"/>
</dbReference>
<feature type="binding site" evidence="10">
    <location>
        <position position="230"/>
    </location>
    <ligand>
        <name>K(+)</name>
        <dbReference type="ChEBI" id="CHEBI:29103"/>
    </ligand>
</feature>
<dbReference type="InterPro" id="IPR027368">
    <property type="entry name" value="MnmE_dom2"/>
</dbReference>
<evidence type="ECO:0000256" key="11">
    <source>
        <dbReference type="RuleBase" id="RU003313"/>
    </source>
</evidence>
<dbReference type="Gene3D" id="3.30.1360.120">
    <property type="entry name" value="Probable tRNA modification gtpase trme, domain 1"/>
    <property type="match status" value="1"/>
</dbReference>
<comment type="caution">
    <text evidence="10">Lacks conserved residue(s) required for the propagation of feature annotation.</text>
</comment>
<evidence type="ECO:0000259" key="12">
    <source>
        <dbReference type="PROSITE" id="PS51709"/>
    </source>
</evidence>
<feature type="binding site" evidence="10">
    <location>
        <position position="251"/>
    </location>
    <ligand>
        <name>K(+)</name>
        <dbReference type="ChEBI" id="CHEBI:29103"/>
    </ligand>
</feature>
<feature type="binding site" evidence="10">
    <location>
        <position position="254"/>
    </location>
    <ligand>
        <name>K(+)</name>
        <dbReference type="ChEBI" id="CHEBI:29103"/>
    </ligand>
</feature>
<dbReference type="GO" id="GO:0005525">
    <property type="term" value="F:GTP binding"/>
    <property type="evidence" value="ECO:0007669"/>
    <property type="project" value="UniProtKB-UniRule"/>
</dbReference>
<dbReference type="GO" id="GO:0003924">
    <property type="term" value="F:GTPase activity"/>
    <property type="evidence" value="ECO:0007669"/>
    <property type="project" value="UniProtKB-UniRule"/>
</dbReference>
<comment type="cofactor">
    <cofactor evidence="10">
        <name>K(+)</name>
        <dbReference type="ChEBI" id="CHEBI:29103"/>
    </cofactor>
    <text evidence="10">Binds 1 potassium ion per subunit.</text>
</comment>
<feature type="domain" description="TrmE-type G" evidence="12">
    <location>
        <begin position="220"/>
        <end position="379"/>
    </location>
</feature>
<feature type="binding site" evidence="10">
    <location>
        <position position="255"/>
    </location>
    <ligand>
        <name>Mg(2+)</name>
        <dbReference type="ChEBI" id="CHEBI:18420"/>
    </ligand>
</feature>
<keyword evidence="5 10" id="KW-0547">Nucleotide-binding</keyword>
<dbReference type="GO" id="GO:0005829">
    <property type="term" value="C:cytosol"/>
    <property type="evidence" value="ECO:0007669"/>
    <property type="project" value="TreeGrafter"/>
</dbReference>
<dbReference type="InterPro" id="IPR018948">
    <property type="entry name" value="GTP-bd_TrmE_N"/>
</dbReference>
<dbReference type="NCBIfam" id="TIGR00450">
    <property type="entry name" value="mnmE_trmE_thdF"/>
    <property type="match status" value="1"/>
</dbReference>
<dbReference type="InterPro" id="IPR004520">
    <property type="entry name" value="GTPase_MnmE"/>
</dbReference>
<dbReference type="GO" id="GO:0042802">
    <property type="term" value="F:identical protein binding"/>
    <property type="evidence" value="ECO:0007669"/>
    <property type="project" value="UniProtKB-ARBA"/>
</dbReference>
<dbReference type="AlphaFoldDB" id="A0AA96RKR1"/>
<dbReference type="PANTHER" id="PTHR42714">
    <property type="entry name" value="TRNA MODIFICATION GTPASE GTPBP3"/>
    <property type="match status" value="1"/>
</dbReference>
<keyword evidence="8 10" id="KW-0630">Potassium</keyword>
<dbReference type="NCBIfam" id="NF003661">
    <property type="entry name" value="PRK05291.1-3"/>
    <property type="match status" value="1"/>
</dbReference>
<comment type="subunit">
    <text evidence="10">Homodimer. Heterotetramer of two MnmE and two MnmG subunits.</text>
</comment>
<feature type="binding site" evidence="10">
    <location>
        <begin position="249"/>
        <end position="255"/>
    </location>
    <ligand>
        <name>GTP</name>
        <dbReference type="ChEBI" id="CHEBI:37565"/>
    </ligand>
</feature>
<evidence type="ECO:0000313" key="14">
    <source>
        <dbReference type="Proteomes" id="UP001304650"/>
    </source>
</evidence>
<evidence type="ECO:0000256" key="9">
    <source>
        <dbReference type="ARBA" id="ARBA00023134"/>
    </source>
</evidence>
<dbReference type="Pfam" id="PF12631">
    <property type="entry name" value="MnmE_helical"/>
    <property type="match status" value="1"/>
</dbReference>